<organism evidence="2 3">
    <name type="scientific">Diversispora epigaea</name>
    <dbReference type="NCBI Taxonomy" id="1348612"/>
    <lineage>
        <taxon>Eukaryota</taxon>
        <taxon>Fungi</taxon>
        <taxon>Fungi incertae sedis</taxon>
        <taxon>Mucoromycota</taxon>
        <taxon>Glomeromycotina</taxon>
        <taxon>Glomeromycetes</taxon>
        <taxon>Diversisporales</taxon>
        <taxon>Diversisporaceae</taxon>
        <taxon>Diversispora</taxon>
    </lineage>
</organism>
<dbReference type="InterPro" id="IPR010987">
    <property type="entry name" value="Glutathione-S-Trfase_C-like"/>
</dbReference>
<accession>A0A397INZ2</accession>
<dbReference type="AlphaFoldDB" id="A0A397INZ2"/>
<dbReference type="Pfam" id="PF13410">
    <property type="entry name" value="GST_C_2"/>
    <property type="match status" value="1"/>
</dbReference>
<name>A0A397INZ2_9GLOM</name>
<comment type="caution">
    <text evidence="2">The sequence shown here is derived from an EMBL/GenBank/DDBJ whole genome shotgun (WGS) entry which is preliminary data.</text>
</comment>
<dbReference type="Gene3D" id="3.40.30.10">
    <property type="entry name" value="Glutaredoxin"/>
    <property type="match status" value="1"/>
</dbReference>
<protein>
    <recommendedName>
        <fullName evidence="1">GST C-terminal domain-containing protein</fullName>
    </recommendedName>
</protein>
<dbReference type="PANTHER" id="PTHR32419">
    <property type="entry name" value="GLUTATHIONYL-HYDROQUINONE REDUCTASE"/>
    <property type="match status" value="1"/>
</dbReference>
<dbReference type="SUPFAM" id="SSF47616">
    <property type="entry name" value="GST C-terminal domain-like"/>
    <property type="match status" value="1"/>
</dbReference>
<proteinExistence type="predicted"/>
<dbReference type="InterPro" id="IPR036249">
    <property type="entry name" value="Thioredoxin-like_sf"/>
</dbReference>
<evidence type="ECO:0000313" key="2">
    <source>
        <dbReference type="EMBL" id="RHZ77635.1"/>
    </source>
</evidence>
<dbReference type="OrthoDB" id="2309723at2759"/>
<dbReference type="SUPFAM" id="SSF52833">
    <property type="entry name" value="Thioredoxin-like"/>
    <property type="match status" value="1"/>
</dbReference>
<sequence length="333" mass="38367">MSHPGFHHPISNDPGSTFTPEKDRYHLYTSLACPYSQRTIVMRALKGLEDIIGLSITDCRRTDKGLKFSSPEEMPGCIPDTVNNFTYVYELYQKADPKYDKTFTVPILWDKKLGTIVNNESPEIMRIFDKAFDKLCPEENQKSYYPEPLCAEIDEIDNWTKFEESALICGITKTQKEYDENVAIVFGILDKIEETLSKKQFLTGTIFTGADIRLWPMIVRFDPICVTTLKCNLKLIRTDYPNILRWAREIYQMPKIADTLNMHHCKLLLPPGVDDSIIPIYDGPECTIQLHHYTLQDEIDKGTICLFANKSDPKELFATLHNLDEECLEKVCF</sequence>
<evidence type="ECO:0000259" key="1">
    <source>
        <dbReference type="PROSITE" id="PS50405"/>
    </source>
</evidence>
<dbReference type="PANTHER" id="PTHR32419:SF6">
    <property type="entry name" value="GLUTATHIONE S-TRANSFERASE OMEGA-LIKE 1-RELATED"/>
    <property type="match status" value="1"/>
</dbReference>
<dbReference type="GO" id="GO:0005737">
    <property type="term" value="C:cytoplasm"/>
    <property type="evidence" value="ECO:0007669"/>
    <property type="project" value="TreeGrafter"/>
</dbReference>
<dbReference type="InterPro" id="IPR036282">
    <property type="entry name" value="Glutathione-S-Trfase_C_sf"/>
</dbReference>
<evidence type="ECO:0000313" key="3">
    <source>
        <dbReference type="Proteomes" id="UP000266861"/>
    </source>
</evidence>
<dbReference type="Gene3D" id="1.20.1050.10">
    <property type="match status" value="1"/>
</dbReference>
<dbReference type="EMBL" id="PQFF01000164">
    <property type="protein sequence ID" value="RHZ77635.1"/>
    <property type="molecule type" value="Genomic_DNA"/>
</dbReference>
<gene>
    <name evidence="2" type="ORF">Glove_174g127</name>
</gene>
<feature type="domain" description="GST C-terminal" evidence="1">
    <location>
        <begin position="117"/>
        <end position="273"/>
    </location>
</feature>
<keyword evidence="3" id="KW-1185">Reference proteome</keyword>
<dbReference type="Proteomes" id="UP000266861">
    <property type="component" value="Unassembled WGS sequence"/>
</dbReference>
<dbReference type="GO" id="GO:0004364">
    <property type="term" value="F:glutathione transferase activity"/>
    <property type="evidence" value="ECO:0007669"/>
    <property type="project" value="InterPro"/>
</dbReference>
<dbReference type="InterPro" id="IPR016639">
    <property type="entry name" value="GST_Omega/GSH"/>
</dbReference>
<dbReference type="InterPro" id="IPR004045">
    <property type="entry name" value="Glutathione_S-Trfase_N"/>
</dbReference>
<dbReference type="Pfam" id="PF13409">
    <property type="entry name" value="GST_N_2"/>
    <property type="match status" value="1"/>
</dbReference>
<dbReference type="STRING" id="1348612.A0A397INZ2"/>
<reference evidence="2 3" key="1">
    <citation type="submission" date="2018-08" db="EMBL/GenBank/DDBJ databases">
        <title>Genome and evolution of the arbuscular mycorrhizal fungus Diversispora epigaea (formerly Glomus versiforme) and its bacterial endosymbionts.</title>
        <authorList>
            <person name="Sun X."/>
            <person name="Fei Z."/>
            <person name="Harrison M."/>
        </authorList>
    </citation>
    <scope>NUCLEOTIDE SEQUENCE [LARGE SCALE GENOMIC DNA]</scope>
    <source>
        <strain evidence="2 3">IT104</strain>
    </source>
</reference>
<dbReference type="PROSITE" id="PS50405">
    <property type="entry name" value="GST_CTER"/>
    <property type="match status" value="1"/>
</dbReference>